<accession>A0A6S6PHY4</accession>
<dbReference type="Pfam" id="PF01943">
    <property type="entry name" value="Polysacc_synt"/>
    <property type="match status" value="1"/>
</dbReference>
<feature type="transmembrane region" description="Helical" evidence="6">
    <location>
        <begin position="385"/>
        <end position="406"/>
    </location>
</feature>
<feature type="transmembrane region" description="Helical" evidence="6">
    <location>
        <begin position="352"/>
        <end position="373"/>
    </location>
</feature>
<keyword evidence="4 6" id="KW-1133">Transmembrane helix</keyword>
<dbReference type="EMBL" id="AP023326">
    <property type="protein sequence ID" value="BCI66476.1"/>
    <property type="molecule type" value="Genomic_DNA"/>
</dbReference>
<dbReference type="InterPro" id="IPR002797">
    <property type="entry name" value="Polysacc_synth"/>
</dbReference>
<feature type="transmembrane region" description="Helical" evidence="6">
    <location>
        <begin position="50"/>
        <end position="70"/>
    </location>
</feature>
<dbReference type="Proteomes" id="UP000515220">
    <property type="component" value="Chromosome"/>
</dbReference>
<feature type="transmembrane region" description="Helical" evidence="6">
    <location>
        <begin position="169"/>
        <end position="189"/>
    </location>
</feature>
<proteinExistence type="predicted"/>
<evidence type="ECO:0000256" key="2">
    <source>
        <dbReference type="ARBA" id="ARBA00022475"/>
    </source>
</evidence>
<dbReference type="RefSeq" id="WP_099347679.1">
    <property type="nucleotide sequence ID" value="NZ_AP023326.1"/>
</dbReference>
<evidence type="ECO:0000313" key="7">
    <source>
        <dbReference type="EMBL" id="BCI66476.1"/>
    </source>
</evidence>
<feature type="transmembrane region" description="Helical" evidence="6">
    <location>
        <begin position="310"/>
        <end position="332"/>
    </location>
</feature>
<evidence type="ECO:0000256" key="3">
    <source>
        <dbReference type="ARBA" id="ARBA00022692"/>
    </source>
</evidence>
<sequence length="508" mass="54982">MSSSDETGSSPRSRHILTSTGWNIIGRIAPVFVAILVTPRLIHLLGLSRWGIFTIALSLISTLGIFDLGLGRALTRAIADRPEGKTTPETADLIFTGSAMMGLMGGLGGLVAAGLVGLWVDHGLKIAPELHSEVLWSLWIFCATGPLLMINAAFWGVFTGYNSFRTVNLITIPVSVAYYVAPVLVLYVWDSLIGVMLAIFACRLWLTFAYARSLLRLVPALKHARFRGYLLKPLLRIGGWMTVSNLAFPILNYVDRFMIASVVSAAATSFYTTPADVVTRFNMLSSSVSASSFPALASSWRREPERASEIYCTSVLAVSALLFPPCLITALFSHAFLSLWIDASFADHSAMIMSFLCVGVFLSGVDSIASGLLDAIGRPDVNARFSIGEIIFYLPVLYLSLIYFGVPGAACAWAVRICADYGVRSLVSLRFYAPLKPAILRVLPATVSGAVLLVAAMVGVSSAMAAGEMFLSLLIFYAVLWFVCLNHGEREAFMSFAGKIRKKIGINI</sequence>
<evidence type="ECO:0000256" key="6">
    <source>
        <dbReference type="SAM" id="Phobius"/>
    </source>
</evidence>
<dbReference type="InterPro" id="IPR050833">
    <property type="entry name" value="Poly_Biosynth_Transport"/>
</dbReference>
<keyword evidence="5 6" id="KW-0472">Membrane</keyword>
<feature type="transmembrane region" description="Helical" evidence="6">
    <location>
        <begin position="464"/>
        <end position="485"/>
    </location>
</feature>
<dbReference type="AlphaFoldDB" id="A0A6S6PHY4"/>
<gene>
    <name evidence="7" type="primary">rfbE</name>
    <name evidence="7" type="ORF">AAJCM20276_11000</name>
</gene>
<protein>
    <submittedName>
        <fullName evidence="7">Putative O-antigen transporter</fullName>
    </submittedName>
</protein>
<dbReference type="PANTHER" id="PTHR30250:SF26">
    <property type="entry name" value="PSMA PROTEIN"/>
    <property type="match status" value="1"/>
</dbReference>
<evidence type="ECO:0000256" key="1">
    <source>
        <dbReference type="ARBA" id="ARBA00004651"/>
    </source>
</evidence>
<evidence type="ECO:0000256" key="4">
    <source>
        <dbReference type="ARBA" id="ARBA00022989"/>
    </source>
</evidence>
<feature type="transmembrane region" description="Helical" evidence="6">
    <location>
        <begin position="195"/>
        <end position="213"/>
    </location>
</feature>
<evidence type="ECO:0000313" key="8">
    <source>
        <dbReference type="Proteomes" id="UP000515220"/>
    </source>
</evidence>
<reference evidence="7 8" key="1">
    <citation type="submission" date="2020-07" db="EMBL/GenBank/DDBJ databases">
        <title>Complete Genome Sequence of an acetic acid bacterium, Acetobacter aceti JCM20276.</title>
        <authorList>
            <person name="Hirose Y."/>
            <person name="Mihara H."/>
        </authorList>
    </citation>
    <scope>NUCLEOTIDE SEQUENCE [LARGE SCALE GENOMIC DNA]</scope>
    <source>
        <strain evidence="7 8">JCM20276</strain>
    </source>
</reference>
<dbReference type="PANTHER" id="PTHR30250">
    <property type="entry name" value="PST FAMILY PREDICTED COLANIC ACID TRANSPORTER"/>
    <property type="match status" value="1"/>
</dbReference>
<feature type="transmembrane region" description="Helical" evidence="6">
    <location>
        <begin position="439"/>
        <end position="458"/>
    </location>
</feature>
<keyword evidence="2" id="KW-1003">Cell membrane</keyword>
<feature type="transmembrane region" description="Helical" evidence="6">
    <location>
        <begin position="136"/>
        <end position="157"/>
    </location>
</feature>
<feature type="transmembrane region" description="Helical" evidence="6">
    <location>
        <begin position="234"/>
        <end position="251"/>
    </location>
</feature>
<keyword evidence="3 6" id="KW-0812">Transmembrane</keyword>
<feature type="transmembrane region" description="Helical" evidence="6">
    <location>
        <begin position="91"/>
        <end position="116"/>
    </location>
</feature>
<organism evidence="7 8">
    <name type="scientific">Acetobacter aceti</name>
    <dbReference type="NCBI Taxonomy" id="435"/>
    <lineage>
        <taxon>Bacteria</taxon>
        <taxon>Pseudomonadati</taxon>
        <taxon>Pseudomonadota</taxon>
        <taxon>Alphaproteobacteria</taxon>
        <taxon>Acetobacterales</taxon>
        <taxon>Acetobacteraceae</taxon>
        <taxon>Acetobacter</taxon>
        <taxon>Acetobacter subgen. Acetobacter</taxon>
    </lineage>
</organism>
<feature type="transmembrane region" description="Helical" evidence="6">
    <location>
        <begin position="21"/>
        <end position="38"/>
    </location>
</feature>
<dbReference type="GO" id="GO:0005886">
    <property type="term" value="C:plasma membrane"/>
    <property type="evidence" value="ECO:0007669"/>
    <property type="project" value="UniProtKB-SubCell"/>
</dbReference>
<comment type="subcellular location">
    <subcellularLocation>
        <location evidence="1">Cell membrane</location>
        <topology evidence="1">Multi-pass membrane protein</topology>
    </subcellularLocation>
</comment>
<name>A0A6S6PHY4_ACEAC</name>
<evidence type="ECO:0000256" key="5">
    <source>
        <dbReference type="ARBA" id="ARBA00023136"/>
    </source>
</evidence>